<dbReference type="Pfam" id="PF13843">
    <property type="entry name" value="DDE_Tnp_1_7"/>
    <property type="match status" value="1"/>
</dbReference>
<feature type="domain" description="PiggyBac transposable element-derived protein" evidence="1">
    <location>
        <begin position="5"/>
        <end position="93"/>
    </location>
</feature>
<dbReference type="InterPro" id="IPR029526">
    <property type="entry name" value="PGBD"/>
</dbReference>
<gene>
    <name evidence="2" type="ORF">HHI36_010046</name>
</gene>
<proteinExistence type="predicted"/>
<name>A0ABD2MHK6_9CUCU</name>
<dbReference type="EMBL" id="JABFTP020000001">
    <property type="protein sequence ID" value="KAL3265850.1"/>
    <property type="molecule type" value="Genomic_DNA"/>
</dbReference>
<evidence type="ECO:0000259" key="1">
    <source>
        <dbReference type="Pfam" id="PF13843"/>
    </source>
</evidence>
<comment type="caution">
    <text evidence="2">The sequence shown here is derived from an EMBL/GenBank/DDBJ whole genome shotgun (WGS) entry which is preliminary data.</text>
</comment>
<dbReference type="Proteomes" id="UP001516400">
    <property type="component" value="Unassembled WGS sequence"/>
</dbReference>
<evidence type="ECO:0000313" key="3">
    <source>
        <dbReference type="Proteomes" id="UP001516400"/>
    </source>
</evidence>
<reference evidence="2 3" key="1">
    <citation type="journal article" date="2021" name="BMC Biol.">
        <title>Horizontally acquired antibacterial genes associated with adaptive radiation of ladybird beetles.</title>
        <authorList>
            <person name="Li H.S."/>
            <person name="Tang X.F."/>
            <person name="Huang Y.H."/>
            <person name="Xu Z.Y."/>
            <person name="Chen M.L."/>
            <person name="Du X.Y."/>
            <person name="Qiu B.Y."/>
            <person name="Chen P.T."/>
            <person name="Zhang W."/>
            <person name="Slipinski A."/>
            <person name="Escalona H.E."/>
            <person name="Waterhouse R.M."/>
            <person name="Zwick A."/>
            <person name="Pang H."/>
        </authorList>
    </citation>
    <scope>NUCLEOTIDE SEQUENCE [LARGE SCALE GENOMIC DNA]</scope>
    <source>
        <strain evidence="2">SYSU2018</strain>
    </source>
</reference>
<sequence length="164" mass="18849">MNKLPFAAVGTSIATRKNMPKIEIDKKRDRGAAEFLCNQYDTCSASWKDTKDVNVLSNCHTNEMTVTNRKTKDGIQTEIPCPKMIEFYNKYTGESISQISLLDSMTWIGKVANETKVHEKRYNTKCLPNINYSKCSNNFAKRLWQFLDPNKISLSDLHRCRNLS</sequence>
<keyword evidence="3" id="KW-1185">Reference proteome</keyword>
<accession>A0ABD2MHK6</accession>
<dbReference type="AlphaFoldDB" id="A0ABD2MHK6"/>
<protein>
    <recommendedName>
        <fullName evidence="1">PiggyBac transposable element-derived protein domain-containing protein</fullName>
    </recommendedName>
</protein>
<evidence type="ECO:0000313" key="2">
    <source>
        <dbReference type="EMBL" id="KAL3265850.1"/>
    </source>
</evidence>
<organism evidence="2 3">
    <name type="scientific">Cryptolaemus montrouzieri</name>
    <dbReference type="NCBI Taxonomy" id="559131"/>
    <lineage>
        <taxon>Eukaryota</taxon>
        <taxon>Metazoa</taxon>
        <taxon>Ecdysozoa</taxon>
        <taxon>Arthropoda</taxon>
        <taxon>Hexapoda</taxon>
        <taxon>Insecta</taxon>
        <taxon>Pterygota</taxon>
        <taxon>Neoptera</taxon>
        <taxon>Endopterygota</taxon>
        <taxon>Coleoptera</taxon>
        <taxon>Polyphaga</taxon>
        <taxon>Cucujiformia</taxon>
        <taxon>Coccinelloidea</taxon>
        <taxon>Coccinellidae</taxon>
        <taxon>Scymninae</taxon>
        <taxon>Scymnini</taxon>
        <taxon>Cryptolaemus</taxon>
    </lineage>
</organism>